<dbReference type="OrthoDB" id="3699725at2"/>
<evidence type="ECO:0000313" key="2">
    <source>
        <dbReference type="EMBL" id="SFR18512.1"/>
    </source>
</evidence>
<keyword evidence="3" id="KW-1185">Reference proteome</keyword>
<dbReference type="RefSeq" id="WP_093595772.1">
    <property type="nucleotide sequence ID" value="NZ_FOYL01000004.1"/>
</dbReference>
<name>A0A1I6EM17_9PSEU</name>
<protein>
    <recommendedName>
        <fullName evidence="4">Lipoprotein</fullName>
    </recommendedName>
</protein>
<keyword evidence="1" id="KW-0732">Signal</keyword>
<evidence type="ECO:0000256" key="1">
    <source>
        <dbReference type="SAM" id="SignalP"/>
    </source>
</evidence>
<feature type="chain" id="PRO_5011751244" description="Lipoprotein" evidence="1">
    <location>
        <begin position="24"/>
        <end position="106"/>
    </location>
</feature>
<gene>
    <name evidence="2" type="ORF">SAMN04488564_104834</name>
</gene>
<dbReference type="Proteomes" id="UP000198583">
    <property type="component" value="Unassembled WGS sequence"/>
</dbReference>
<dbReference type="STRING" id="84724.SAMN04488564_104834"/>
<dbReference type="EMBL" id="FOYL01000004">
    <property type="protein sequence ID" value="SFR18512.1"/>
    <property type="molecule type" value="Genomic_DNA"/>
</dbReference>
<dbReference type="AlphaFoldDB" id="A0A1I6EM17"/>
<proteinExistence type="predicted"/>
<feature type="signal peptide" evidence="1">
    <location>
        <begin position="1"/>
        <end position="23"/>
    </location>
</feature>
<dbReference type="PROSITE" id="PS51257">
    <property type="entry name" value="PROKAR_LIPOPROTEIN"/>
    <property type="match status" value="1"/>
</dbReference>
<reference evidence="3" key="1">
    <citation type="submission" date="2016-10" db="EMBL/GenBank/DDBJ databases">
        <authorList>
            <person name="Varghese N."/>
            <person name="Submissions S."/>
        </authorList>
    </citation>
    <scope>NUCLEOTIDE SEQUENCE [LARGE SCALE GENOMIC DNA]</scope>
    <source>
        <strain evidence="3">DSM 44232</strain>
    </source>
</reference>
<evidence type="ECO:0008006" key="4">
    <source>
        <dbReference type="Google" id="ProtNLM"/>
    </source>
</evidence>
<accession>A0A1I6EM17</accession>
<sequence length="106" mass="11414">MRKLAIAVLACLLLTGCAANWQAQEVRYKIVSQESQSSSEFFKLELVGDAPKGALKPEDLKNRSLLTFRAEGAQVGDELLCVVEQKKGSAVGDSNVVTSLQSCKKA</sequence>
<evidence type="ECO:0000313" key="3">
    <source>
        <dbReference type="Proteomes" id="UP000198583"/>
    </source>
</evidence>
<organism evidence="2 3">
    <name type="scientific">Lentzea waywayandensis</name>
    <dbReference type="NCBI Taxonomy" id="84724"/>
    <lineage>
        <taxon>Bacteria</taxon>
        <taxon>Bacillati</taxon>
        <taxon>Actinomycetota</taxon>
        <taxon>Actinomycetes</taxon>
        <taxon>Pseudonocardiales</taxon>
        <taxon>Pseudonocardiaceae</taxon>
        <taxon>Lentzea</taxon>
    </lineage>
</organism>